<comment type="catalytic activity">
    <reaction evidence="15">
        <text>L-threonyl-[protein] + ATP = O-phospho-L-threonyl-[protein] + ADP + H(+)</text>
        <dbReference type="Rhea" id="RHEA:46608"/>
        <dbReference type="Rhea" id="RHEA-COMP:11060"/>
        <dbReference type="Rhea" id="RHEA-COMP:11605"/>
        <dbReference type="ChEBI" id="CHEBI:15378"/>
        <dbReference type="ChEBI" id="CHEBI:30013"/>
        <dbReference type="ChEBI" id="CHEBI:30616"/>
        <dbReference type="ChEBI" id="CHEBI:61977"/>
        <dbReference type="ChEBI" id="CHEBI:456216"/>
    </reaction>
</comment>
<feature type="region of interest" description="Disordered" evidence="17">
    <location>
        <begin position="128"/>
        <end position="185"/>
    </location>
</feature>
<evidence type="ECO:0000259" key="19">
    <source>
        <dbReference type="PROSITE" id="PS50011"/>
    </source>
</evidence>
<keyword evidence="3" id="KW-0245">EGF-like domain</keyword>
<evidence type="ECO:0000313" key="21">
    <source>
        <dbReference type="Proteomes" id="UP000327013"/>
    </source>
</evidence>
<evidence type="ECO:0000256" key="12">
    <source>
        <dbReference type="ARBA" id="ARBA00023157"/>
    </source>
</evidence>
<dbReference type="GO" id="GO:0004674">
    <property type="term" value="F:protein serine/threonine kinase activity"/>
    <property type="evidence" value="ECO:0007669"/>
    <property type="project" value="UniProtKB-KW"/>
</dbReference>
<dbReference type="EMBL" id="CM017327">
    <property type="protein sequence ID" value="KAE8100176.1"/>
    <property type="molecule type" value="Genomic_DNA"/>
</dbReference>
<sequence length="826" mass="91360">MGLSGKLLQIIALPRVIIIFAIVAAAATTATIPKPDCPSKCGNVEIPFPFGLTEGCYLDESFHLTCHDSKKPKTGNVTVTYISIDTHELHVLTDVAQDCYQKREFESVRRGNPYVKCLPKAGRKLLGEVGISEKNGPRPNSGIPGSGYSDKDKDGGYNSGNPGSGYDRHGPYDKTGNPNSIPCVPTERVRGSTFKKSPGFTVSQYTISNSKNKFTVMGCDNIAYLSGFQNGEWYQIGCASRCLNLSNVVNGSCSGVGCCEVGFPDGLKDISVEVFSFNNHSNVWDFNPCGYAFVVEKGEFNFTADYLKNYANQTVPLVLDWAVGNPKSCEEARNKPNFACKDINSTECIDLQTRQDGYRCKCKQGYKGNPYVLQGQGGCKDIDECADQTLNNCTKQCTNGIGNYTCGCPKWYRGDGRKDGSGCSVDVVLAIKVSIGIGVGLIAIIGCSSWMFLVLQKRKYIKLQAKLFQQNGGLILQRRLRALGSTKRAKIFTFEELKVATKNYRESRIIGRGGFGTVYKGFLPNNTIVAIKKSKTVDPDQVDQFINEIVLLSQIEHKNVVKLLGCCLETQVPLLVYEFVSQGTLFNYIHRESNKSTKRWETYLRIVAETADALSYLHSLAIIHRDVKPSNILLGDDFTAKVSDFGISKLVPHNQKDVATVVQGTIGYLDPEYLQTNQLTEKSDVYSFGVVIVELLTGDDVFSFDRSEDERCLPMHFLSFLKEDRLVEILEKQIVEEGNKEQIKEVVILAERCLKVKGDERPSMKELTMELERIRKIETRLGVNAQSNMEKAEHLDGAYENGGSSSTTTGFDSMKDNVMLALGDGR</sequence>
<feature type="domain" description="Protein kinase" evidence="19">
    <location>
        <begin position="504"/>
        <end position="774"/>
    </location>
</feature>
<evidence type="ECO:0000256" key="8">
    <source>
        <dbReference type="ARBA" id="ARBA00022777"/>
    </source>
</evidence>
<evidence type="ECO:0000256" key="14">
    <source>
        <dbReference type="ARBA" id="ARBA00047558"/>
    </source>
</evidence>
<proteinExistence type="predicted"/>
<dbReference type="InterPro" id="IPR008271">
    <property type="entry name" value="Ser/Thr_kinase_AS"/>
</dbReference>
<evidence type="ECO:0000256" key="17">
    <source>
        <dbReference type="SAM" id="MobiDB-lite"/>
    </source>
</evidence>
<dbReference type="InterPro" id="IPR045274">
    <property type="entry name" value="WAK-like"/>
</dbReference>
<evidence type="ECO:0000256" key="2">
    <source>
        <dbReference type="ARBA" id="ARBA00022527"/>
    </source>
</evidence>
<dbReference type="GO" id="GO:0005524">
    <property type="term" value="F:ATP binding"/>
    <property type="evidence" value="ECO:0007669"/>
    <property type="project" value="UniProtKB-UniRule"/>
</dbReference>
<keyword evidence="9 16" id="KW-0067">ATP-binding</keyword>
<dbReference type="Pfam" id="PF00069">
    <property type="entry name" value="Pkinase"/>
    <property type="match status" value="1"/>
</dbReference>
<evidence type="ECO:0000256" key="11">
    <source>
        <dbReference type="ARBA" id="ARBA00023136"/>
    </source>
</evidence>
<dbReference type="InterPro" id="IPR017441">
    <property type="entry name" value="Protein_kinase_ATP_BS"/>
</dbReference>
<dbReference type="FunFam" id="1.10.510.10:FF:000084">
    <property type="entry name" value="Wall-associated receptor kinase 2"/>
    <property type="match status" value="1"/>
</dbReference>
<reference evidence="20 21" key="1">
    <citation type="submission" date="2019-06" db="EMBL/GenBank/DDBJ databases">
        <title>A chromosomal-level reference genome of Carpinus fangiana (Coryloideae, Betulaceae).</title>
        <authorList>
            <person name="Yang X."/>
            <person name="Wang Z."/>
            <person name="Zhang L."/>
            <person name="Hao G."/>
            <person name="Liu J."/>
            <person name="Yang Y."/>
        </authorList>
    </citation>
    <scope>NUCLEOTIDE SEQUENCE [LARGE SCALE GENOMIC DNA]</scope>
    <source>
        <strain evidence="20">Cfa_2016G</strain>
        <tissue evidence="20">Leaf</tissue>
    </source>
</reference>
<name>A0A5N6RPB6_9ROSI</name>
<dbReference type="SUPFAM" id="SSF57196">
    <property type="entry name" value="EGF/Laminin"/>
    <property type="match status" value="1"/>
</dbReference>
<evidence type="ECO:0000256" key="3">
    <source>
        <dbReference type="ARBA" id="ARBA00022536"/>
    </source>
</evidence>
<evidence type="ECO:0000256" key="16">
    <source>
        <dbReference type="PROSITE-ProRule" id="PRU10141"/>
    </source>
</evidence>
<dbReference type="SMART" id="SM00220">
    <property type="entry name" value="S_TKc"/>
    <property type="match status" value="1"/>
</dbReference>
<keyword evidence="4" id="KW-0808">Transferase</keyword>
<dbReference type="InterPro" id="IPR000742">
    <property type="entry name" value="EGF"/>
</dbReference>
<comment type="subcellular location">
    <subcellularLocation>
        <location evidence="1">Membrane</location>
        <topology evidence="1">Single-pass type I membrane protein</topology>
    </subcellularLocation>
</comment>
<evidence type="ECO:0000256" key="15">
    <source>
        <dbReference type="ARBA" id="ARBA00047951"/>
    </source>
</evidence>
<comment type="catalytic activity">
    <reaction evidence="14">
        <text>L-seryl-[protein] + ATP = O-phospho-L-seryl-[protein] + ADP + H(+)</text>
        <dbReference type="Rhea" id="RHEA:17989"/>
        <dbReference type="Rhea" id="RHEA-COMP:9863"/>
        <dbReference type="Rhea" id="RHEA-COMP:11604"/>
        <dbReference type="ChEBI" id="CHEBI:15378"/>
        <dbReference type="ChEBI" id="CHEBI:29999"/>
        <dbReference type="ChEBI" id="CHEBI:30616"/>
        <dbReference type="ChEBI" id="CHEBI:83421"/>
        <dbReference type="ChEBI" id="CHEBI:456216"/>
    </reaction>
</comment>
<dbReference type="InterPro" id="IPR025287">
    <property type="entry name" value="WAK_GUB"/>
</dbReference>
<dbReference type="FunFam" id="3.30.200.20:FF:000043">
    <property type="entry name" value="Wall-associated receptor kinase 2"/>
    <property type="match status" value="1"/>
</dbReference>
<dbReference type="InterPro" id="IPR001881">
    <property type="entry name" value="EGF-like_Ca-bd_dom"/>
</dbReference>
<evidence type="ECO:0000256" key="4">
    <source>
        <dbReference type="ARBA" id="ARBA00022679"/>
    </source>
</evidence>
<dbReference type="PROSITE" id="PS01187">
    <property type="entry name" value="EGF_CA"/>
    <property type="match status" value="1"/>
</dbReference>
<keyword evidence="6" id="KW-0732">Signal</keyword>
<dbReference type="InterPro" id="IPR000719">
    <property type="entry name" value="Prot_kinase_dom"/>
</dbReference>
<evidence type="ECO:0000256" key="10">
    <source>
        <dbReference type="ARBA" id="ARBA00022989"/>
    </source>
</evidence>
<dbReference type="Gene3D" id="3.30.200.20">
    <property type="entry name" value="Phosphorylase Kinase, domain 1"/>
    <property type="match status" value="1"/>
</dbReference>
<dbReference type="SMART" id="SM00181">
    <property type="entry name" value="EGF"/>
    <property type="match status" value="2"/>
</dbReference>
<dbReference type="InterPro" id="IPR018097">
    <property type="entry name" value="EGF_Ca-bd_CS"/>
</dbReference>
<dbReference type="GO" id="GO:0030247">
    <property type="term" value="F:polysaccharide binding"/>
    <property type="evidence" value="ECO:0007669"/>
    <property type="project" value="InterPro"/>
</dbReference>
<dbReference type="Pfam" id="PF07645">
    <property type="entry name" value="EGF_CA"/>
    <property type="match status" value="1"/>
</dbReference>
<evidence type="ECO:0000256" key="7">
    <source>
        <dbReference type="ARBA" id="ARBA00022741"/>
    </source>
</evidence>
<keyword evidence="13" id="KW-0325">Glycoprotein</keyword>
<evidence type="ECO:0000256" key="18">
    <source>
        <dbReference type="SAM" id="Phobius"/>
    </source>
</evidence>
<dbReference type="InterPro" id="IPR011009">
    <property type="entry name" value="Kinase-like_dom_sf"/>
</dbReference>
<keyword evidence="8" id="KW-0418">Kinase</keyword>
<dbReference type="Gene3D" id="1.10.510.10">
    <property type="entry name" value="Transferase(Phosphotransferase) domain 1"/>
    <property type="match status" value="1"/>
</dbReference>
<evidence type="ECO:0000256" key="1">
    <source>
        <dbReference type="ARBA" id="ARBA00004479"/>
    </source>
</evidence>
<dbReference type="PROSITE" id="PS00107">
    <property type="entry name" value="PROTEIN_KINASE_ATP"/>
    <property type="match status" value="1"/>
</dbReference>
<keyword evidence="5 18" id="KW-0812">Transmembrane</keyword>
<keyword evidence="12" id="KW-1015">Disulfide bond</keyword>
<dbReference type="GO" id="GO:0005886">
    <property type="term" value="C:plasma membrane"/>
    <property type="evidence" value="ECO:0007669"/>
    <property type="project" value="TreeGrafter"/>
</dbReference>
<dbReference type="PROSITE" id="PS50011">
    <property type="entry name" value="PROTEIN_KINASE_DOM"/>
    <property type="match status" value="1"/>
</dbReference>
<dbReference type="InterPro" id="IPR049883">
    <property type="entry name" value="NOTCH1_EGF-like"/>
</dbReference>
<keyword evidence="21" id="KW-1185">Reference proteome</keyword>
<evidence type="ECO:0000256" key="13">
    <source>
        <dbReference type="ARBA" id="ARBA00023180"/>
    </source>
</evidence>
<dbReference type="AlphaFoldDB" id="A0A5N6RPB6"/>
<dbReference type="SUPFAM" id="SSF56112">
    <property type="entry name" value="Protein kinase-like (PK-like)"/>
    <property type="match status" value="1"/>
</dbReference>
<organism evidence="20 21">
    <name type="scientific">Carpinus fangiana</name>
    <dbReference type="NCBI Taxonomy" id="176857"/>
    <lineage>
        <taxon>Eukaryota</taxon>
        <taxon>Viridiplantae</taxon>
        <taxon>Streptophyta</taxon>
        <taxon>Embryophyta</taxon>
        <taxon>Tracheophyta</taxon>
        <taxon>Spermatophyta</taxon>
        <taxon>Magnoliopsida</taxon>
        <taxon>eudicotyledons</taxon>
        <taxon>Gunneridae</taxon>
        <taxon>Pentapetalae</taxon>
        <taxon>rosids</taxon>
        <taxon>fabids</taxon>
        <taxon>Fagales</taxon>
        <taxon>Betulaceae</taxon>
        <taxon>Carpinus</taxon>
    </lineage>
</organism>
<feature type="transmembrane region" description="Helical" evidence="18">
    <location>
        <begin position="12"/>
        <end position="32"/>
    </location>
</feature>
<dbReference type="CDD" id="cd00054">
    <property type="entry name" value="EGF_CA"/>
    <property type="match status" value="1"/>
</dbReference>
<dbReference type="GO" id="GO:0007166">
    <property type="term" value="P:cell surface receptor signaling pathway"/>
    <property type="evidence" value="ECO:0007669"/>
    <property type="project" value="InterPro"/>
</dbReference>
<protein>
    <recommendedName>
        <fullName evidence="19">Protein kinase domain-containing protein</fullName>
    </recommendedName>
</protein>
<gene>
    <name evidence="20" type="ORF">FH972_018101</name>
</gene>
<evidence type="ECO:0000256" key="6">
    <source>
        <dbReference type="ARBA" id="ARBA00022729"/>
    </source>
</evidence>
<dbReference type="Gene3D" id="2.10.25.10">
    <property type="entry name" value="Laminin"/>
    <property type="match status" value="1"/>
</dbReference>
<keyword evidence="11 18" id="KW-0472">Membrane</keyword>
<keyword evidence="7 16" id="KW-0547">Nucleotide-binding</keyword>
<dbReference type="SMART" id="SM00179">
    <property type="entry name" value="EGF_CA"/>
    <property type="match status" value="2"/>
</dbReference>
<dbReference type="OrthoDB" id="5982051at2759"/>
<dbReference type="PANTHER" id="PTHR27005">
    <property type="entry name" value="WALL-ASSOCIATED RECEPTOR KINASE-LIKE 21"/>
    <property type="match status" value="1"/>
</dbReference>
<evidence type="ECO:0000313" key="20">
    <source>
        <dbReference type="EMBL" id="KAE8100176.1"/>
    </source>
</evidence>
<evidence type="ECO:0000256" key="9">
    <source>
        <dbReference type="ARBA" id="ARBA00022840"/>
    </source>
</evidence>
<dbReference type="Pfam" id="PF13947">
    <property type="entry name" value="GUB_WAK_bind"/>
    <property type="match status" value="1"/>
</dbReference>
<dbReference type="Proteomes" id="UP000327013">
    <property type="component" value="Chromosome 7"/>
</dbReference>
<keyword evidence="2" id="KW-0723">Serine/threonine-protein kinase</keyword>
<feature type="transmembrane region" description="Helical" evidence="18">
    <location>
        <begin position="433"/>
        <end position="455"/>
    </location>
</feature>
<accession>A0A5N6RPB6</accession>
<feature type="binding site" evidence="16">
    <location>
        <position position="533"/>
    </location>
    <ligand>
        <name>ATP</name>
        <dbReference type="ChEBI" id="CHEBI:30616"/>
    </ligand>
</feature>
<evidence type="ECO:0000256" key="5">
    <source>
        <dbReference type="ARBA" id="ARBA00022692"/>
    </source>
</evidence>
<dbReference type="PANTHER" id="PTHR27005:SF468">
    <property type="entry name" value="OS01G0310500 PROTEIN"/>
    <property type="match status" value="1"/>
</dbReference>
<keyword evidence="10 18" id="KW-1133">Transmembrane helix</keyword>
<dbReference type="PROSITE" id="PS00108">
    <property type="entry name" value="PROTEIN_KINASE_ST"/>
    <property type="match status" value="1"/>
</dbReference>
<dbReference type="GO" id="GO:0005509">
    <property type="term" value="F:calcium ion binding"/>
    <property type="evidence" value="ECO:0007669"/>
    <property type="project" value="InterPro"/>
</dbReference>